<accession>A0AAW1RPG5</accession>
<dbReference type="InterPro" id="IPR004147">
    <property type="entry name" value="ABC1_dom"/>
</dbReference>
<dbReference type="PANTHER" id="PTHR10566">
    <property type="entry name" value="CHAPERONE-ACTIVITY OF BC1 COMPLEX CABC1 -RELATED"/>
    <property type="match status" value="1"/>
</dbReference>
<organism evidence="3 4">
    <name type="scientific">Elliptochloris bilobata</name>
    <dbReference type="NCBI Taxonomy" id="381761"/>
    <lineage>
        <taxon>Eukaryota</taxon>
        <taxon>Viridiplantae</taxon>
        <taxon>Chlorophyta</taxon>
        <taxon>core chlorophytes</taxon>
        <taxon>Trebouxiophyceae</taxon>
        <taxon>Trebouxiophyceae incertae sedis</taxon>
        <taxon>Elliptochloris clade</taxon>
        <taxon>Elliptochloris</taxon>
    </lineage>
</organism>
<evidence type="ECO:0000256" key="1">
    <source>
        <dbReference type="ARBA" id="ARBA00009670"/>
    </source>
</evidence>
<dbReference type="Proteomes" id="UP001445335">
    <property type="component" value="Unassembled WGS sequence"/>
</dbReference>
<dbReference type="GO" id="GO:0005524">
    <property type="term" value="F:ATP binding"/>
    <property type="evidence" value="ECO:0007669"/>
    <property type="project" value="InterPro"/>
</dbReference>
<sequence length="387" mass="42374">MTDLRDVKAVSYVSRRRLDAADFDANQVDEEGLPLVYNEAAIAAFWRRRPGDLAARWAKFAAISAPWLTRLATAFLRGSLERDQAALARDAVSNLERLGPTWVKLGQVLSIRPDVLPPAVMAELGKLQDGIAPFATAEARRMLEAELGRRVDEVFSEFGDRPVAAASLAQVYRARVRETGQEVAVKIQRPGALSTISKDLYVLRRAVGVYQALIRRLTAQTTDYRVLLSTFAEGLFTEMDFQNEALNALRMQTLLGESDFARRHGGGVVIPTPLLHLTTRRVLTMEWIPGVKLTTLQPAELSALVAIGQEAFLTQLLDIGFCHGDPHPGNLLQVTEGPHAGRLALIDFGLVAEVPAPDRAAMLSATIHLANGAWDDLITDFIALAPI</sequence>
<gene>
    <name evidence="3" type="ORF">WJX81_004575</name>
</gene>
<dbReference type="InterPro" id="IPR000719">
    <property type="entry name" value="Prot_kinase_dom"/>
</dbReference>
<dbReference type="Pfam" id="PF03109">
    <property type="entry name" value="ABC1"/>
    <property type="match status" value="1"/>
</dbReference>
<reference evidence="3 4" key="1">
    <citation type="journal article" date="2024" name="Nat. Commun.">
        <title>Phylogenomics reveals the evolutionary origins of lichenization in chlorophyte algae.</title>
        <authorList>
            <person name="Puginier C."/>
            <person name="Libourel C."/>
            <person name="Otte J."/>
            <person name="Skaloud P."/>
            <person name="Haon M."/>
            <person name="Grisel S."/>
            <person name="Petersen M."/>
            <person name="Berrin J.G."/>
            <person name="Delaux P.M."/>
            <person name="Dal Grande F."/>
            <person name="Keller J."/>
        </authorList>
    </citation>
    <scope>NUCLEOTIDE SEQUENCE [LARGE SCALE GENOMIC DNA]</scope>
    <source>
        <strain evidence="3 4">SAG 245.80</strain>
    </source>
</reference>
<comment type="caution">
    <text evidence="3">The sequence shown here is derived from an EMBL/GenBank/DDBJ whole genome shotgun (WGS) entry which is preliminary data.</text>
</comment>
<evidence type="ECO:0000313" key="4">
    <source>
        <dbReference type="Proteomes" id="UP001445335"/>
    </source>
</evidence>
<dbReference type="PROSITE" id="PS50011">
    <property type="entry name" value="PROTEIN_KINASE_DOM"/>
    <property type="match status" value="1"/>
</dbReference>
<comment type="similarity">
    <text evidence="1">Belongs to the protein kinase superfamily. ADCK protein kinase family.</text>
</comment>
<dbReference type="InterPro" id="IPR050154">
    <property type="entry name" value="UbiB_kinase"/>
</dbReference>
<evidence type="ECO:0000313" key="3">
    <source>
        <dbReference type="EMBL" id="KAK9835187.1"/>
    </source>
</evidence>
<dbReference type="CDD" id="cd05121">
    <property type="entry name" value="ABC1_ADCK3-like"/>
    <property type="match status" value="1"/>
</dbReference>
<dbReference type="AlphaFoldDB" id="A0AAW1RPG5"/>
<name>A0AAW1RPG5_9CHLO</name>
<keyword evidence="4" id="KW-1185">Reference proteome</keyword>
<dbReference type="SUPFAM" id="SSF56112">
    <property type="entry name" value="Protein kinase-like (PK-like)"/>
    <property type="match status" value="1"/>
</dbReference>
<protein>
    <recommendedName>
        <fullName evidence="2">Protein kinase domain-containing protein</fullName>
    </recommendedName>
</protein>
<feature type="domain" description="Protein kinase" evidence="2">
    <location>
        <begin position="157"/>
        <end position="387"/>
    </location>
</feature>
<dbReference type="EMBL" id="JALJOU010000029">
    <property type="protein sequence ID" value="KAK9835187.1"/>
    <property type="molecule type" value="Genomic_DNA"/>
</dbReference>
<evidence type="ECO:0000259" key="2">
    <source>
        <dbReference type="PROSITE" id="PS50011"/>
    </source>
</evidence>
<dbReference type="PANTHER" id="PTHR10566:SF121">
    <property type="entry name" value="PROTEIN KINASE DOMAIN-CONTAINING PROTEIN"/>
    <property type="match status" value="1"/>
</dbReference>
<dbReference type="InterPro" id="IPR011009">
    <property type="entry name" value="Kinase-like_dom_sf"/>
</dbReference>
<dbReference type="GO" id="GO:0004672">
    <property type="term" value="F:protein kinase activity"/>
    <property type="evidence" value="ECO:0007669"/>
    <property type="project" value="InterPro"/>
</dbReference>
<proteinExistence type="inferred from homology"/>